<keyword evidence="1 4" id="KW-0808">Transferase</keyword>
<feature type="domain" description="Glycosyl transferase family 1" evidence="2">
    <location>
        <begin position="961"/>
        <end position="1105"/>
    </location>
</feature>
<reference evidence="5" key="1">
    <citation type="submission" date="2019-02" db="EMBL/GenBank/DDBJ databases">
        <title>Draft genome sequence of Sphaerospermopsis reniformis NIES-1949.</title>
        <authorList>
            <person name="Yamaguchi H."/>
            <person name="Suzuki S."/>
            <person name="Kawachi M."/>
        </authorList>
    </citation>
    <scope>NUCLEOTIDE SEQUENCE [LARGE SCALE GENOMIC DNA]</scope>
    <source>
        <strain evidence="5">NIES-1949</strain>
    </source>
</reference>
<dbReference type="CDD" id="cd03809">
    <property type="entry name" value="GT4_MtfB-like"/>
    <property type="match status" value="1"/>
</dbReference>
<accession>A0A479ZZI9</accession>
<evidence type="ECO:0000313" key="4">
    <source>
        <dbReference type="EMBL" id="GCL36873.1"/>
    </source>
</evidence>
<dbReference type="SUPFAM" id="SSF53756">
    <property type="entry name" value="UDP-Glycosyltransferase/glycogen phosphorylase"/>
    <property type="match status" value="1"/>
</dbReference>
<keyword evidence="5" id="KW-1185">Reference proteome</keyword>
<dbReference type="InterPro" id="IPR029063">
    <property type="entry name" value="SAM-dependent_MTases_sf"/>
</dbReference>
<dbReference type="PANTHER" id="PTHR46401">
    <property type="entry name" value="GLYCOSYLTRANSFERASE WBBK-RELATED"/>
    <property type="match status" value="1"/>
</dbReference>
<protein>
    <submittedName>
        <fullName evidence="4">Glycosyl transferase, group 1</fullName>
    </submittedName>
</protein>
<evidence type="ECO:0000313" key="5">
    <source>
        <dbReference type="Proteomes" id="UP000300142"/>
    </source>
</evidence>
<dbReference type="Gene3D" id="3.40.50.150">
    <property type="entry name" value="Vaccinia Virus protein VP39"/>
    <property type="match status" value="1"/>
</dbReference>
<dbReference type="Proteomes" id="UP000300142">
    <property type="component" value="Unassembled WGS sequence"/>
</dbReference>
<comment type="caution">
    <text evidence="4">The sequence shown here is derived from an EMBL/GenBank/DDBJ whole genome shotgun (WGS) entry which is preliminary data.</text>
</comment>
<organism evidence="4 5">
    <name type="scientific">Sphaerospermopsis reniformis</name>
    <dbReference type="NCBI Taxonomy" id="531300"/>
    <lineage>
        <taxon>Bacteria</taxon>
        <taxon>Bacillati</taxon>
        <taxon>Cyanobacteriota</taxon>
        <taxon>Cyanophyceae</taxon>
        <taxon>Nostocales</taxon>
        <taxon>Aphanizomenonaceae</taxon>
        <taxon>Sphaerospermopsis</taxon>
    </lineage>
</organism>
<name>A0A479ZZI9_9CYAN</name>
<sequence>MNNQTKNSELNHLIPPEIKNDEFYTAIQEIARKEEIKTVLEIGSSSGAGSTEAFVTGMRQNHNRPILFCMEVSEPRFNELKKRYENEDFVRFYNISSVPIESFPDEQEVINFYEKTNNNLKFYPLDRVLNWLHQDIEYVKESGFSENGIRKIKNENNIDYFDIVLIDGSEFTGGAELEEIYGAKYIFLDDITTFKNYENHNRLLSDKNYELISQNNSLRNGYSIFKKIESIDKYFSVHESAEQTLVSKLVKPGMVVFDIGANIGDYSILLSKLVGCTGKIYSFEPTSSIYQKLKNRLLEFKCDNVCLVNKAVFSHNTQIEFNEFPEEFSAWNSIGTPQMLDPCGSGTYVPIVNTELVEAITLDSFCHNNNIDIIDYLKIDVEGAESDVLQGASELLRNQKIRFIQFEISQKMLEGLNRTAKTTFDILIANGYECHRITANGSIGENAKDSSSFYENYIAFPTLPIHFFTIVLNGQPFIRYHIEVFKKLPFKWHWHIIEGVADLKHDTSWSLKLGGHITDEIHKNGRSCDGTTEYIDELVQLYPENITVYRKPEGIFWDGKREMVNAPLANIKEESLLWQVDVDELWTLEQICTAREMFISNADKTAAFYWCWYFVGEKLIISTRNCYTQNPQQDWLRTWRFKPGYIWAAHEPPVLVKTLADGQYKNVATANPFLHQETEADGLVFQHFAYVTPEQLNFKEKYYGYKNAVSQWNALQANTKFPILLRDYFSWVQDTTQVDIAHRRGIIPLAQRNNSNNNWRFLQQEEVQQQITQISKPSPIIIVDGVFFQYYQTGIARVWKSLLQEWANNEFAQHIIILDRDATAPKIAGIRYRTIPQYDYRNTETDKQMLQQICNEEGAELFISSYYTTPITKPSVFMAYDMIPEVLGANLNEPMWREKHHAIKHASAYIAISQNTARDLSRYFPNIAVESITVAHCGVSNTFSPANPLQINTFKHRYGINKPYFLLAGNLADYKNQILFLKAFSKLPNSYEFDIIFTGFGGVFPPELRDYTSGSAVHQLRLSDEELAIAYSGAVALVYPSKYEGFGMPIVEAMACGCPVITCHNSSMPEVAGEAAIYVKENDVDAMANALISVQNHNLRASLITAGLAQAQKFSWTKMADKVSSALINATLLSLKLRDINLIIFPDPTQPEQSIYQDLVNVITALEDHPHSDNITLLINASNFPSQFTQAFMDNLCTQDEEETAGLEISLVGKLSPMQWESLLPQLSARIVLTQEDQQTLEQLPINQLQSCEVESLNYQLSILLTESLKQNLRLRDINLIIFPEPTQSEQSIYQDLINVITALEEHPDSDNITLLINASNFPSQFTQAFMDNLCNQDEEETAGLEISLVGKLSPMQWESLLPQLSARIVLNNEDQQALEQVQLENLTSYQLDNLDNQQF</sequence>
<feature type="domain" description="Methyltransferase FkbM" evidence="3">
    <location>
        <begin position="258"/>
        <end position="433"/>
    </location>
</feature>
<dbReference type="NCBIfam" id="TIGR01444">
    <property type="entry name" value="fkbM_fam"/>
    <property type="match status" value="1"/>
</dbReference>
<dbReference type="Gene3D" id="3.40.50.2000">
    <property type="entry name" value="Glycogen Phosphorylase B"/>
    <property type="match status" value="2"/>
</dbReference>
<dbReference type="Pfam" id="PF05050">
    <property type="entry name" value="Methyltransf_21"/>
    <property type="match status" value="1"/>
</dbReference>
<dbReference type="RefSeq" id="WP_137667263.1">
    <property type="nucleotide sequence ID" value="NZ_BJCE01000053.1"/>
</dbReference>
<dbReference type="GO" id="GO:0016757">
    <property type="term" value="F:glycosyltransferase activity"/>
    <property type="evidence" value="ECO:0007669"/>
    <property type="project" value="InterPro"/>
</dbReference>
<dbReference type="EMBL" id="BJCE01000053">
    <property type="protein sequence ID" value="GCL36873.1"/>
    <property type="molecule type" value="Genomic_DNA"/>
</dbReference>
<dbReference type="InterPro" id="IPR006342">
    <property type="entry name" value="FkbM_mtfrase"/>
</dbReference>
<dbReference type="GO" id="GO:0009103">
    <property type="term" value="P:lipopolysaccharide biosynthetic process"/>
    <property type="evidence" value="ECO:0007669"/>
    <property type="project" value="TreeGrafter"/>
</dbReference>
<dbReference type="PANTHER" id="PTHR46401:SF2">
    <property type="entry name" value="GLYCOSYLTRANSFERASE WBBK-RELATED"/>
    <property type="match status" value="1"/>
</dbReference>
<dbReference type="SUPFAM" id="SSF53335">
    <property type="entry name" value="S-adenosyl-L-methionine-dependent methyltransferases"/>
    <property type="match status" value="1"/>
</dbReference>
<dbReference type="InterPro" id="IPR001296">
    <property type="entry name" value="Glyco_trans_1"/>
</dbReference>
<proteinExistence type="predicted"/>
<evidence type="ECO:0000256" key="1">
    <source>
        <dbReference type="ARBA" id="ARBA00022679"/>
    </source>
</evidence>
<evidence type="ECO:0000259" key="3">
    <source>
        <dbReference type="Pfam" id="PF05050"/>
    </source>
</evidence>
<gene>
    <name evidence="4" type="ORF">SR1949_19790</name>
</gene>
<dbReference type="Pfam" id="PF00534">
    <property type="entry name" value="Glycos_transf_1"/>
    <property type="match status" value="1"/>
</dbReference>
<evidence type="ECO:0000259" key="2">
    <source>
        <dbReference type="Pfam" id="PF00534"/>
    </source>
</evidence>